<sequence>MAASLSSTMRSPTWNTAFPPPILPHSALMQSHRRCIEQFIAAFERGDNAAQAALIHPEVVLRSPQSLPYGGEWHGLAGWQALRAAIAEVWSDLTLTIERVLGDEQDDCFVVLAQLSARSRHSGQPYHCQVMEKWLWRAGQLVLVEPFYWDTAAVNKLLRSDD</sequence>
<dbReference type="SUPFAM" id="SSF54427">
    <property type="entry name" value="NTF2-like"/>
    <property type="match status" value="1"/>
</dbReference>
<proteinExistence type="predicted"/>
<dbReference type="EMBL" id="SPIA01000002">
    <property type="protein sequence ID" value="TFH67751.1"/>
    <property type="molecule type" value="Genomic_DNA"/>
</dbReference>
<accession>A0A4Y8UHV8</accession>
<comment type="caution">
    <text evidence="2">The sequence shown here is derived from an EMBL/GenBank/DDBJ whole genome shotgun (WGS) entry which is preliminary data.</text>
</comment>
<dbReference type="InterPro" id="IPR032710">
    <property type="entry name" value="NTF2-like_dom_sf"/>
</dbReference>
<dbReference type="AlphaFoldDB" id="A0A4Y8UHV8"/>
<feature type="domain" description="SnoaL-like" evidence="1">
    <location>
        <begin position="36"/>
        <end position="142"/>
    </location>
</feature>
<evidence type="ECO:0000259" key="1">
    <source>
        <dbReference type="Pfam" id="PF12680"/>
    </source>
</evidence>
<gene>
    <name evidence="2" type="ORF">E3W66_05735</name>
</gene>
<dbReference type="Gene3D" id="3.10.450.50">
    <property type="match status" value="1"/>
</dbReference>
<dbReference type="Pfam" id="PF12680">
    <property type="entry name" value="SnoaL_2"/>
    <property type="match status" value="1"/>
</dbReference>
<reference evidence="2 3" key="1">
    <citation type="submission" date="2019-03" db="EMBL/GenBank/DDBJ databases">
        <title>Draft genome of Gammaproteobacteria bacterium LSUCC0057, a member of the SAR92 clade.</title>
        <authorList>
            <person name="Lanclos V.C."/>
            <person name="Doiron C."/>
            <person name="Henson M.W."/>
            <person name="Thrash J.C."/>
        </authorList>
    </citation>
    <scope>NUCLEOTIDE SEQUENCE [LARGE SCALE GENOMIC DNA]</scope>
    <source>
        <strain evidence="2 3">LSUCC0057</strain>
    </source>
</reference>
<protein>
    <submittedName>
        <fullName evidence="2">Nuclear transport factor 2 family protein</fullName>
    </submittedName>
</protein>
<dbReference type="InterPro" id="IPR037401">
    <property type="entry name" value="SnoaL-like"/>
</dbReference>
<name>A0A4Y8UHV8_9GAMM</name>
<dbReference type="OrthoDB" id="5733243at2"/>
<evidence type="ECO:0000313" key="2">
    <source>
        <dbReference type="EMBL" id="TFH67751.1"/>
    </source>
</evidence>
<evidence type="ECO:0000313" key="3">
    <source>
        <dbReference type="Proteomes" id="UP000298133"/>
    </source>
</evidence>
<dbReference type="Proteomes" id="UP000298133">
    <property type="component" value="Unassembled WGS sequence"/>
</dbReference>
<keyword evidence="3" id="KW-1185">Reference proteome</keyword>
<organism evidence="2 3">
    <name type="scientific">Gammaproteobacteria bacterium LSUCC0057</name>
    <dbReference type="NCBI Taxonomy" id="2559237"/>
    <lineage>
        <taxon>Bacteria</taxon>
        <taxon>Pseudomonadati</taxon>
        <taxon>Pseudomonadota</taxon>
        <taxon>Gammaproteobacteria</taxon>
        <taxon>Cellvibrionales</taxon>
        <taxon>Porticoccaceae</taxon>
        <taxon>SAR92 clade</taxon>
    </lineage>
</organism>